<keyword evidence="4" id="KW-0547">Nucleotide-binding</keyword>
<keyword evidence="5" id="KW-0378">Hydrolase</keyword>
<keyword evidence="6" id="KW-0648">Protein biosynthesis</keyword>
<dbReference type="AlphaFoldDB" id="A0ABD2Q2T3"/>
<dbReference type="InterPro" id="IPR009001">
    <property type="entry name" value="Transl_elong_EF1A/Init_IF2_C"/>
</dbReference>
<dbReference type="CDD" id="cd04093">
    <property type="entry name" value="HBS1_C_III"/>
    <property type="match status" value="1"/>
</dbReference>
<proteinExistence type="inferred from homology"/>
<dbReference type="Gene3D" id="2.40.30.10">
    <property type="entry name" value="Translation factors"/>
    <property type="match status" value="2"/>
</dbReference>
<dbReference type="EMBL" id="JBJKFK010001169">
    <property type="protein sequence ID" value="KAL3313869.1"/>
    <property type="molecule type" value="Genomic_DNA"/>
</dbReference>
<dbReference type="SUPFAM" id="SSF50465">
    <property type="entry name" value="EF-Tu/eEF-1alpha/eIF2-gamma C-terminal domain"/>
    <property type="match status" value="1"/>
</dbReference>
<dbReference type="PROSITE" id="PS51722">
    <property type="entry name" value="G_TR_2"/>
    <property type="match status" value="1"/>
</dbReference>
<dbReference type="GO" id="GO:0005737">
    <property type="term" value="C:cytoplasm"/>
    <property type="evidence" value="ECO:0007669"/>
    <property type="project" value="UniProtKB-SubCell"/>
</dbReference>
<evidence type="ECO:0000256" key="9">
    <source>
        <dbReference type="SAM" id="MobiDB-lite"/>
    </source>
</evidence>
<comment type="catalytic activity">
    <reaction evidence="8">
        <text>GTP + H2O = GDP + phosphate + H(+)</text>
        <dbReference type="Rhea" id="RHEA:19669"/>
        <dbReference type="ChEBI" id="CHEBI:15377"/>
        <dbReference type="ChEBI" id="CHEBI:15378"/>
        <dbReference type="ChEBI" id="CHEBI:37565"/>
        <dbReference type="ChEBI" id="CHEBI:43474"/>
        <dbReference type="ChEBI" id="CHEBI:58189"/>
    </reaction>
    <physiologicalReaction direction="left-to-right" evidence="8">
        <dbReference type="Rhea" id="RHEA:19670"/>
    </physiologicalReaction>
</comment>
<evidence type="ECO:0000256" key="2">
    <source>
        <dbReference type="ARBA" id="ARBA00007249"/>
    </source>
</evidence>
<sequence>MDTYDDMMPSSYDDDYSFSPPAFPPAISRQVTVTIKNEFNFDENDFQLEEPAGKPIERDKAVTSYPQLPKQGKHDSLEELDFGDFQKLVSEPITSGIECLSLNSPSKLFSQFPTESNVGGDIVCKLFLRSRLFLPREDRPNDRPKPFDFSTPAPTSFTSKVPSDYSNMKLPKLPAVRSKPAAAVATPAKQTPAKNAKVQNLNARQPSPVRPLDQGNLKKMYEDTKGAKCVLNLIVVGHVDAGKSTLMGNLLCQLGHISDKQLAKFQWEAQKTGKASFAFAWVLDQTSEERERGVTMDIAHTCFETESKRIVLLDAPGHKDFVPQVISGACQADYAILVINATRGEFETGFDELNGGQTREHARLIRLLGVTRVIVAVNKLDKEDWSEDRFKTKLTSFFGTLHMTSIQFCPLSGLYGVNLTSESARWSKLKVAQSAESDIRKLAPWYKGVSLLQMIDALPDPERRVDAPLRFLVSDMFKPVGSSVCAVIGRVISGGVSAGVNLSTSKVLCQPSGVSALVKSIKSLSSSDSSEGCLDDASGAASLLNFGVTAAFAGDQVALLLQGIDPMVSLAPGDVIVDPADPLPLTTRVKAKLLVFSIEQPITKGFPCIMYFQCRSLAASISKLISAVEGKNKSAQTGVKPRFLLSNYTAEVEIKLESAICMEPYEKCKALGRFMLRNNGKTIAGGTVTHVYPVKNKVPSLNSSTVD</sequence>
<feature type="compositionally biased region" description="Basic and acidic residues" evidence="9">
    <location>
        <begin position="137"/>
        <end position="146"/>
    </location>
</feature>
<dbReference type="Gene3D" id="3.40.50.300">
    <property type="entry name" value="P-loop containing nucleotide triphosphate hydrolases"/>
    <property type="match status" value="1"/>
</dbReference>
<evidence type="ECO:0000256" key="7">
    <source>
        <dbReference type="ARBA" id="ARBA00023134"/>
    </source>
</evidence>
<protein>
    <submittedName>
        <fullName evidence="11">HBS1-like protein</fullName>
    </submittedName>
</protein>
<dbReference type="SUPFAM" id="SSF50447">
    <property type="entry name" value="Translation proteins"/>
    <property type="match status" value="1"/>
</dbReference>
<dbReference type="Pfam" id="PF00009">
    <property type="entry name" value="GTP_EFTU"/>
    <property type="match status" value="1"/>
</dbReference>
<evidence type="ECO:0000256" key="1">
    <source>
        <dbReference type="ARBA" id="ARBA00004496"/>
    </source>
</evidence>
<dbReference type="InterPro" id="IPR050100">
    <property type="entry name" value="TRAFAC_GTPase_members"/>
</dbReference>
<dbReference type="GO" id="GO:0016787">
    <property type="term" value="F:hydrolase activity"/>
    <property type="evidence" value="ECO:0007669"/>
    <property type="project" value="UniProtKB-KW"/>
</dbReference>
<evidence type="ECO:0000256" key="6">
    <source>
        <dbReference type="ARBA" id="ARBA00022917"/>
    </source>
</evidence>
<reference evidence="11 12" key="1">
    <citation type="submission" date="2024-11" db="EMBL/GenBank/DDBJ databases">
        <title>Adaptive evolution of stress response genes in parasites aligns with host niche diversity.</title>
        <authorList>
            <person name="Hahn C."/>
            <person name="Resl P."/>
        </authorList>
    </citation>
    <scope>NUCLEOTIDE SEQUENCE [LARGE SCALE GENOMIC DNA]</scope>
    <source>
        <strain evidence="11">EGGRZ-B1_66</strain>
        <tissue evidence="11">Body</tissue>
    </source>
</reference>
<feature type="region of interest" description="Disordered" evidence="9">
    <location>
        <begin position="137"/>
        <end position="163"/>
    </location>
</feature>
<dbReference type="InterPro" id="IPR027417">
    <property type="entry name" value="P-loop_NTPase"/>
</dbReference>
<dbReference type="GO" id="GO:0006412">
    <property type="term" value="P:translation"/>
    <property type="evidence" value="ECO:0007669"/>
    <property type="project" value="UniProtKB-KW"/>
</dbReference>
<dbReference type="InterPro" id="IPR000795">
    <property type="entry name" value="T_Tr_GTP-bd_dom"/>
</dbReference>
<dbReference type="Proteomes" id="UP001626550">
    <property type="component" value="Unassembled WGS sequence"/>
</dbReference>
<dbReference type="FunFam" id="3.40.50.300:FF:000204">
    <property type="entry name" value="Translation elongation factor Tu"/>
    <property type="match status" value="1"/>
</dbReference>
<keyword evidence="3" id="KW-0963">Cytoplasm</keyword>
<dbReference type="PANTHER" id="PTHR23115">
    <property type="entry name" value="TRANSLATION FACTOR"/>
    <property type="match status" value="1"/>
</dbReference>
<dbReference type="InterPro" id="IPR054696">
    <property type="entry name" value="GTP-eEF1A_C"/>
</dbReference>
<accession>A0ABD2Q2T3</accession>
<evidence type="ECO:0000256" key="5">
    <source>
        <dbReference type="ARBA" id="ARBA00022801"/>
    </source>
</evidence>
<dbReference type="PRINTS" id="PR00315">
    <property type="entry name" value="ELONGATNFCT"/>
</dbReference>
<dbReference type="GO" id="GO:0005525">
    <property type="term" value="F:GTP binding"/>
    <property type="evidence" value="ECO:0007669"/>
    <property type="project" value="UniProtKB-KW"/>
</dbReference>
<evidence type="ECO:0000256" key="8">
    <source>
        <dbReference type="ARBA" id="ARBA00049117"/>
    </source>
</evidence>
<name>A0ABD2Q2T3_9PLAT</name>
<comment type="similarity">
    <text evidence="2">Belongs to the TRAFAC class translation factor GTPase superfamily. Classic translation factor GTPase family. EF-Tu/EF-1A subfamily.</text>
</comment>
<evidence type="ECO:0000259" key="10">
    <source>
        <dbReference type="PROSITE" id="PS51722"/>
    </source>
</evidence>
<dbReference type="SUPFAM" id="SSF52540">
    <property type="entry name" value="P-loop containing nucleoside triphosphate hydrolases"/>
    <property type="match status" value="1"/>
</dbReference>
<organism evidence="11 12">
    <name type="scientific">Cichlidogyrus casuarinus</name>
    <dbReference type="NCBI Taxonomy" id="1844966"/>
    <lineage>
        <taxon>Eukaryota</taxon>
        <taxon>Metazoa</taxon>
        <taxon>Spiralia</taxon>
        <taxon>Lophotrochozoa</taxon>
        <taxon>Platyhelminthes</taxon>
        <taxon>Monogenea</taxon>
        <taxon>Monopisthocotylea</taxon>
        <taxon>Dactylogyridea</taxon>
        <taxon>Ancyrocephalidae</taxon>
        <taxon>Cichlidogyrus</taxon>
    </lineage>
</organism>
<evidence type="ECO:0000256" key="3">
    <source>
        <dbReference type="ARBA" id="ARBA00022490"/>
    </source>
</evidence>
<keyword evidence="12" id="KW-1185">Reference proteome</keyword>
<comment type="caution">
    <text evidence="11">The sequence shown here is derived from an EMBL/GenBank/DDBJ whole genome shotgun (WGS) entry which is preliminary data.</text>
</comment>
<evidence type="ECO:0000313" key="11">
    <source>
        <dbReference type="EMBL" id="KAL3313869.1"/>
    </source>
</evidence>
<gene>
    <name evidence="11" type="primary">HBS1L</name>
    <name evidence="11" type="ORF">Ciccas_007525</name>
</gene>
<comment type="subcellular location">
    <subcellularLocation>
        <location evidence="1">Cytoplasm</location>
    </subcellularLocation>
</comment>
<evidence type="ECO:0000313" key="12">
    <source>
        <dbReference type="Proteomes" id="UP001626550"/>
    </source>
</evidence>
<evidence type="ECO:0000256" key="4">
    <source>
        <dbReference type="ARBA" id="ARBA00022741"/>
    </source>
</evidence>
<dbReference type="InterPro" id="IPR009000">
    <property type="entry name" value="Transl_B-barrel_sf"/>
</dbReference>
<feature type="domain" description="Tr-type G" evidence="10">
    <location>
        <begin position="228"/>
        <end position="462"/>
    </location>
</feature>
<keyword evidence="7" id="KW-0342">GTP-binding</keyword>
<dbReference type="Pfam" id="PF22594">
    <property type="entry name" value="GTP-eEF1A_C"/>
    <property type="match status" value="1"/>
</dbReference>
<feature type="compositionally biased region" description="Polar residues" evidence="9">
    <location>
        <begin position="152"/>
        <end position="163"/>
    </location>
</feature>